<comment type="caution">
    <text evidence="4">The sequence shown here is derived from an EMBL/GenBank/DDBJ whole genome shotgun (WGS) entry which is preliminary data.</text>
</comment>
<organism evidence="4 5">
    <name type="scientific">Mucilaginibacter terrigena</name>
    <dbReference type="NCBI Taxonomy" id="2492395"/>
    <lineage>
        <taxon>Bacteria</taxon>
        <taxon>Pseudomonadati</taxon>
        <taxon>Bacteroidota</taxon>
        <taxon>Sphingobacteriia</taxon>
        <taxon>Sphingobacteriales</taxon>
        <taxon>Sphingobacteriaceae</taxon>
        <taxon>Mucilaginibacter</taxon>
    </lineage>
</organism>
<dbReference type="InterPro" id="IPR011129">
    <property type="entry name" value="CSD"/>
</dbReference>
<evidence type="ECO:0000256" key="2">
    <source>
        <dbReference type="ARBA" id="ARBA00022490"/>
    </source>
</evidence>
<keyword evidence="2" id="KW-0963">Cytoplasm</keyword>
<dbReference type="InterPro" id="IPR012156">
    <property type="entry name" value="Cold_shock_CspA"/>
</dbReference>
<proteinExistence type="predicted"/>
<protein>
    <submittedName>
        <fullName evidence="4">Cold shock domain-containing protein</fullName>
    </submittedName>
</protein>
<sequence>MKTGILKTWNLTKGFGWITPNDGSKDAMLYSYAIINGDFKAPKVGDKVSFTPVNGPGGVLNAANATIL</sequence>
<evidence type="ECO:0000313" key="5">
    <source>
        <dbReference type="Proteomes" id="UP000293331"/>
    </source>
</evidence>
<dbReference type="RefSeq" id="WP_129876613.1">
    <property type="nucleotide sequence ID" value="NZ_SEWG01000004.1"/>
</dbReference>
<reference evidence="4 5" key="1">
    <citation type="submission" date="2019-02" db="EMBL/GenBank/DDBJ databases">
        <title>Bacterial novel species Mucilaginibacter sp. 17JY9-4 isolated from soil.</title>
        <authorList>
            <person name="Jung H.-Y."/>
        </authorList>
    </citation>
    <scope>NUCLEOTIDE SEQUENCE [LARGE SCALE GENOMIC DNA]</scope>
    <source>
        <strain evidence="4 5">17JY9-4</strain>
    </source>
</reference>
<name>A0A4Q5LJW2_9SPHI</name>
<dbReference type="SMART" id="SM00357">
    <property type="entry name" value="CSP"/>
    <property type="match status" value="1"/>
</dbReference>
<dbReference type="SUPFAM" id="SSF50249">
    <property type="entry name" value="Nucleic acid-binding proteins"/>
    <property type="match status" value="1"/>
</dbReference>
<dbReference type="GO" id="GO:0003676">
    <property type="term" value="F:nucleic acid binding"/>
    <property type="evidence" value="ECO:0007669"/>
    <property type="project" value="InterPro"/>
</dbReference>
<accession>A0A4Q5LJW2</accession>
<evidence type="ECO:0000256" key="1">
    <source>
        <dbReference type="ARBA" id="ARBA00004496"/>
    </source>
</evidence>
<dbReference type="OrthoDB" id="9805039at2"/>
<dbReference type="InterPro" id="IPR012340">
    <property type="entry name" value="NA-bd_OB-fold"/>
</dbReference>
<gene>
    <name evidence="4" type="ORF">EWM62_10425</name>
</gene>
<dbReference type="GO" id="GO:0005829">
    <property type="term" value="C:cytosol"/>
    <property type="evidence" value="ECO:0007669"/>
    <property type="project" value="UniProtKB-ARBA"/>
</dbReference>
<dbReference type="PIRSF" id="PIRSF002599">
    <property type="entry name" value="Cold_shock_A"/>
    <property type="match status" value="1"/>
</dbReference>
<dbReference type="Gene3D" id="2.40.50.140">
    <property type="entry name" value="Nucleic acid-binding proteins"/>
    <property type="match status" value="1"/>
</dbReference>
<evidence type="ECO:0000313" key="4">
    <source>
        <dbReference type="EMBL" id="RYU89954.1"/>
    </source>
</evidence>
<dbReference type="PROSITE" id="PS51857">
    <property type="entry name" value="CSD_2"/>
    <property type="match status" value="1"/>
</dbReference>
<dbReference type="Proteomes" id="UP000293331">
    <property type="component" value="Unassembled WGS sequence"/>
</dbReference>
<comment type="subcellular location">
    <subcellularLocation>
        <location evidence="1">Cytoplasm</location>
    </subcellularLocation>
</comment>
<feature type="domain" description="CSD" evidence="3">
    <location>
        <begin position="1"/>
        <end position="67"/>
    </location>
</feature>
<dbReference type="Pfam" id="PF00313">
    <property type="entry name" value="CSD"/>
    <property type="match status" value="1"/>
</dbReference>
<dbReference type="EMBL" id="SEWG01000004">
    <property type="protein sequence ID" value="RYU89954.1"/>
    <property type="molecule type" value="Genomic_DNA"/>
</dbReference>
<dbReference type="AlphaFoldDB" id="A0A4Q5LJW2"/>
<keyword evidence="5" id="KW-1185">Reference proteome</keyword>
<dbReference type="InterPro" id="IPR002059">
    <property type="entry name" value="CSP_DNA-bd"/>
</dbReference>
<evidence type="ECO:0000259" key="3">
    <source>
        <dbReference type="PROSITE" id="PS51857"/>
    </source>
</evidence>